<dbReference type="KEGG" id="pnd:Pla175_10720"/>
<evidence type="ECO:0000256" key="4">
    <source>
        <dbReference type="ARBA" id="ARBA00022692"/>
    </source>
</evidence>
<evidence type="ECO:0000256" key="6">
    <source>
        <dbReference type="ARBA" id="ARBA00023136"/>
    </source>
</evidence>
<dbReference type="PANTHER" id="PTHR43738">
    <property type="entry name" value="ABC TRANSPORTER, MEMBRANE PROTEIN"/>
    <property type="match status" value="1"/>
</dbReference>
<feature type="transmembrane region" description="Helical" evidence="7">
    <location>
        <begin position="349"/>
        <end position="371"/>
    </location>
</feature>
<protein>
    <submittedName>
        <fullName evidence="9">FtsX-like permease family protein</fullName>
    </submittedName>
</protein>
<evidence type="ECO:0000256" key="1">
    <source>
        <dbReference type="ARBA" id="ARBA00004651"/>
    </source>
</evidence>
<feature type="transmembrane region" description="Helical" evidence="7">
    <location>
        <begin position="383"/>
        <end position="405"/>
    </location>
</feature>
<accession>A0A518D8A0</accession>
<dbReference type="AlphaFoldDB" id="A0A518D8A0"/>
<keyword evidence="5 7" id="KW-1133">Transmembrane helix</keyword>
<dbReference type="PANTHER" id="PTHR43738:SF1">
    <property type="entry name" value="HEMIN TRANSPORT SYSTEM PERMEASE PROTEIN HRTB-RELATED"/>
    <property type="match status" value="1"/>
</dbReference>
<evidence type="ECO:0000313" key="9">
    <source>
        <dbReference type="EMBL" id="QDU87706.1"/>
    </source>
</evidence>
<dbReference type="Proteomes" id="UP000317429">
    <property type="component" value="Chromosome"/>
</dbReference>
<evidence type="ECO:0000313" key="10">
    <source>
        <dbReference type="Proteomes" id="UP000317429"/>
    </source>
</evidence>
<dbReference type="GO" id="GO:0005886">
    <property type="term" value="C:plasma membrane"/>
    <property type="evidence" value="ECO:0007669"/>
    <property type="project" value="UniProtKB-SubCell"/>
</dbReference>
<keyword evidence="6 7" id="KW-0472">Membrane</keyword>
<gene>
    <name evidence="9" type="ORF">Pla175_10720</name>
</gene>
<keyword evidence="4 7" id="KW-0812">Transmembrane</keyword>
<dbReference type="InterPro" id="IPR003838">
    <property type="entry name" value="ABC3_permease_C"/>
</dbReference>
<feature type="domain" description="ABC3 transporter permease C-terminal" evidence="8">
    <location>
        <begin position="302"/>
        <end position="413"/>
    </location>
</feature>
<keyword evidence="10" id="KW-1185">Reference proteome</keyword>
<feature type="transmembrane region" description="Helical" evidence="7">
    <location>
        <begin position="15"/>
        <end position="33"/>
    </location>
</feature>
<dbReference type="InterPro" id="IPR005891">
    <property type="entry name" value="DevC"/>
</dbReference>
<dbReference type="InterPro" id="IPR051125">
    <property type="entry name" value="ABC-4/HrtB_transporter"/>
</dbReference>
<proteinExistence type="predicted"/>
<comment type="subcellular location">
    <subcellularLocation>
        <location evidence="1">Cell membrane</location>
        <topology evidence="1">Multi-pass membrane protein</topology>
    </subcellularLocation>
</comment>
<dbReference type="EMBL" id="CP036291">
    <property type="protein sequence ID" value="QDU87706.1"/>
    <property type="molecule type" value="Genomic_DNA"/>
</dbReference>
<keyword evidence="3" id="KW-1003">Cell membrane</keyword>
<name>A0A518D8A0_9BACT</name>
<evidence type="ECO:0000259" key="8">
    <source>
        <dbReference type="Pfam" id="PF02687"/>
    </source>
</evidence>
<evidence type="ECO:0000256" key="5">
    <source>
        <dbReference type="ARBA" id="ARBA00022989"/>
    </source>
</evidence>
<sequence length="417" mass="45828">MTTPLAWKNLLHNRLRTVVGVLGVGFAVVLIFMQLGFRGAIERTATQIFESLDFDLLIRSPAYIRLTDPRSVPRGWLYQAGSLPEVEWVRPLDIGLSEWQAPYPKEGRRTDATDDDVAGLSRGIIVLGINPEDPPFVPKDYAAINDAATALTDSRFVLMDTKTKPEFGPQNGRRFGEEDIGVETVLGTGRVQIVGLYELGAGMACNGSCMTNHDGFRRACPWQQGDQASFGLVKLADTQHADPQRTERVRDAIAGLLPVSRVSRSSDAEPERVVLTREEVFEQERRQWLDDTPFGQILTLGVVIAVLVGVAVVYQVLSNDIGNMISEYATLKAMGYSDTYLTTIVLQQAVLLAVFGFLPSLAVAFGLYALVEWYAGIPMKMTWDIALFVLVLAVGICIASGIAALRKLYQAEPADLF</sequence>
<evidence type="ECO:0000256" key="3">
    <source>
        <dbReference type="ARBA" id="ARBA00022475"/>
    </source>
</evidence>
<dbReference type="RefSeq" id="WP_145281840.1">
    <property type="nucleotide sequence ID" value="NZ_CP036291.1"/>
</dbReference>
<dbReference type="PIRSF" id="PIRSF031773">
    <property type="entry name" value="DevC"/>
    <property type="match status" value="1"/>
</dbReference>
<evidence type="ECO:0000256" key="2">
    <source>
        <dbReference type="ARBA" id="ARBA00022448"/>
    </source>
</evidence>
<keyword evidence="2" id="KW-0813">Transport</keyword>
<feature type="transmembrane region" description="Helical" evidence="7">
    <location>
        <begin position="294"/>
        <end position="317"/>
    </location>
</feature>
<dbReference type="Pfam" id="PF02687">
    <property type="entry name" value="FtsX"/>
    <property type="match status" value="1"/>
</dbReference>
<organism evidence="9 10">
    <name type="scientific">Pirellulimonas nuda</name>
    <dbReference type="NCBI Taxonomy" id="2528009"/>
    <lineage>
        <taxon>Bacteria</taxon>
        <taxon>Pseudomonadati</taxon>
        <taxon>Planctomycetota</taxon>
        <taxon>Planctomycetia</taxon>
        <taxon>Pirellulales</taxon>
        <taxon>Lacipirellulaceae</taxon>
        <taxon>Pirellulimonas</taxon>
    </lineage>
</organism>
<reference evidence="9 10" key="1">
    <citation type="submission" date="2019-02" db="EMBL/GenBank/DDBJ databases">
        <title>Deep-cultivation of Planctomycetes and their phenomic and genomic characterization uncovers novel biology.</title>
        <authorList>
            <person name="Wiegand S."/>
            <person name="Jogler M."/>
            <person name="Boedeker C."/>
            <person name="Pinto D."/>
            <person name="Vollmers J."/>
            <person name="Rivas-Marin E."/>
            <person name="Kohn T."/>
            <person name="Peeters S.H."/>
            <person name="Heuer A."/>
            <person name="Rast P."/>
            <person name="Oberbeckmann S."/>
            <person name="Bunk B."/>
            <person name="Jeske O."/>
            <person name="Meyerdierks A."/>
            <person name="Storesund J.E."/>
            <person name="Kallscheuer N."/>
            <person name="Luecker S."/>
            <person name="Lage O.M."/>
            <person name="Pohl T."/>
            <person name="Merkel B.J."/>
            <person name="Hornburger P."/>
            <person name="Mueller R.-W."/>
            <person name="Bruemmer F."/>
            <person name="Labrenz M."/>
            <person name="Spormann A.M."/>
            <person name="Op den Camp H."/>
            <person name="Overmann J."/>
            <person name="Amann R."/>
            <person name="Jetten M.S.M."/>
            <person name="Mascher T."/>
            <person name="Medema M.H."/>
            <person name="Devos D.P."/>
            <person name="Kaster A.-K."/>
            <person name="Ovreas L."/>
            <person name="Rohde M."/>
            <person name="Galperin M.Y."/>
            <person name="Jogler C."/>
        </authorList>
    </citation>
    <scope>NUCLEOTIDE SEQUENCE [LARGE SCALE GENOMIC DNA]</scope>
    <source>
        <strain evidence="9 10">Pla175</strain>
    </source>
</reference>
<dbReference type="OrthoDB" id="180999at2"/>
<evidence type="ECO:0000256" key="7">
    <source>
        <dbReference type="SAM" id="Phobius"/>
    </source>
</evidence>